<evidence type="ECO:0000256" key="4">
    <source>
        <dbReference type="SAM" id="MobiDB-lite"/>
    </source>
</evidence>
<feature type="compositionally biased region" description="Basic residues" evidence="4">
    <location>
        <begin position="379"/>
        <end position="398"/>
    </location>
</feature>
<proteinExistence type="predicted"/>
<dbReference type="Proteomes" id="UP001374579">
    <property type="component" value="Unassembled WGS sequence"/>
</dbReference>
<protein>
    <submittedName>
        <fullName evidence="5">Uncharacterized protein</fullName>
    </submittedName>
</protein>
<feature type="compositionally biased region" description="Low complexity" evidence="4">
    <location>
        <begin position="646"/>
        <end position="659"/>
    </location>
</feature>
<dbReference type="Gene3D" id="1.25.40.20">
    <property type="entry name" value="Ankyrin repeat-containing domain"/>
    <property type="match status" value="2"/>
</dbReference>
<feature type="compositionally biased region" description="Basic and acidic residues" evidence="4">
    <location>
        <begin position="361"/>
        <end position="378"/>
    </location>
</feature>
<evidence type="ECO:0000313" key="5">
    <source>
        <dbReference type="EMBL" id="KAK7101109.1"/>
    </source>
</evidence>
<gene>
    <name evidence="5" type="ORF">V1264_023949</name>
</gene>
<feature type="compositionally biased region" description="Gly residues" evidence="4">
    <location>
        <begin position="200"/>
        <end position="209"/>
    </location>
</feature>
<feature type="compositionally biased region" description="Low complexity" evidence="4">
    <location>
        <begin position="287"/>
        <end position="297"/>
    </location>
</feature>
<feature type="compositionally biased region" description="Low complexity" evidence="4">
    <location>
        <begin position="612"/>
        <end position="621"/>
    </location>
</feature>
<keyword evidence="6" id="KW-1185">Reference proteome</keyword>
<organism evidence="5 6">
    <name type="scientific">Littorina saxatilis</name>
    <dbReference type="NCBI Taxonomy" id="31220"/>
    <lineage>
        <taxon>Eukaryota</taxon>
        <taxon>Metazoa</taxon>
        <taxon>Spiralia</taxon>
        <taxon>Lophotrochozoa</taxon>
        <taxon>Mollusca</taxon>
        <taxon>Gastropoda</taxon>
        <taxon>Caenogastropoda</taxon>
        <taxon>Littorinimorpha</taxon>
        <taxon>Littorinoidea</taxon>
        <taxon>Littorinidae</taxon>
        <taxon>Littorina</taxon>
    </lineage>
</organism>
<dbReference type="PANTHER" id="PTHR24173">
    <property type="entry name" value="ANKYRIN REPEAT CONTAINING"/>
    <property type="match status" value="1"/>
</dbReference>
<feature type="region of interest" description="Disordered" evidence="4">
    <location>
        <begin position="458"/>
        <end position="511"/>
    </location>
</feature>
<dbReference type="InterPro" id="IPR036770">
    <property type="entry name" value="Ankyrin_rpt-contain_sf"/>
</dbReference>
<dbReference type="SUPFAM" id="SSF48403">
    <property type="entry name" value="Ankyrin repeat"/>
    <property type="match status" value="1"/>
</dbReference>
<evidence type="ECO:0000256" key="3">
    <source>
        <dbReference type="PROSITE-ProRule" id="PRU00023"/>
    </source>
</evidence>
<comment type="caution">
    <text evidence="5">The sequence shown here is derived from an EMBL/GenBank/DDBJ whole genome shotgun (WGS) entry which is preliminary data.</text>
</comment>
<accession>A0AAN9BAN7</accession>
<name>A0AAN9BAN7_9CAEN</name>
<feature type="region of interest" description="Disordered" evidence="4">
    <location>
        <begin position="172"/>
        <end position="214"/>
    </location>
</feature>
<feature type="compositionally biased region" description="Pro residues" evidence="4">
    <location>
        <begin position="733"/>
        <end position="749"/>
    </location>
</feature>
<feature type="region of interest" description="Disordered" evidence="4">
    <location>
        <begin position="561"/>
        <end position="812"/>
    </location>
</feature>
<dbReference type="PROSITE" id="PS50297">
    <property type="entry name" value="ANK_REP_REGION"/>
    <property type="match status" value="1"/>
</dbReference>
<feature type="compositionally biased region" description="Low complexity" evidence="4">
    <location>
        <begin position="173"/>
        <end position="199"/>
    </location>
</feature>
<keyword evidence="1" id="KW-0677">Repeat</keyword>
<keyword evidence="2 3" id="KW-0040">ANK repeat</keyword>
<dbReference type="AlphaFoldDB" id="A0AAN9BAN7"/>
<feature type="compositionally biased region" description="Low complexity" evidence="4">
    <location>
        <begin position="750"/>
        <end position="766"/>
    </location>
</feature>
<dbReference type="Pfam" id="PF12796">
    <property type="entry name" value="Ank_2"/>
    <property type="match status" value="1"/>
</dbReference>
<dbReference type="EMBL" id="JBAMIC010000011">
    <property type="protein sequence ID" value="KAK7101109.1"/>
    <property type="molecule type" value="Genomic_DNA"/>
</dbReference>
<dbReference type="PROSITE" id="PS50088">
    <property type="entry name" value="ANK_REPEAT"/>
    <property type="match status" value="1"/>
</dbReference>
<feature type="repeat" description="ANK" evidence="3">
    <location>
        <begin position="34"/>
        <end position="71"/>
    </location>
</feature>
<feature type="compositionally biased region" description="Low complexity" evidence="4">
    <location>
        <begin position="691"/>
        <end position="732"/>
    </location>
</feature>
<evidence type="ECO:0000256" key="1">
    <source>
        <dbReference type="ARBA" id="ARBA00022737"/>
    </source>
</evidence>
<dbReference type="PANTHER" id="PTHR24173:SF74">
    <property type="entry name" value="ANKYRIN REPEAT DOMAIN-CONTAINING PROTEIN 16"/>
    <property type="match status" value="1"/>
</dbReference>
<sequence length="812" mass="85224">MAKSDLFEAIRKNSLRQMTLLLESGSDVECRNDNSETPLMVALYRLRNKEQREKAVKQLLEAGADVNARNGQGRTPLSFACALDQGDTIRLLLQKKGTDANQGDVSGVTPLMLSAALGQRSSVSTLMEFARSGHVRLNLQAKDDSDFTALDYAAVSGNAGLADQIRGRTKSVPGGAKLNGNKLNNNTRNLNNNNNVSNKAGGGGGGGGPKNKPYKAGEEIEMAEVTPAALRDSNLSSIQQFGRELKALQAQNDTNLTALASSSRPGSRSASNERPRSRSQSNDRTPSRPGSRAAGSRSQERPGSRAQGGVSKDRPGSRVGARSKGSLTTSEDDDDLDLDLSSLRELVGTVREAAKEIREIVEPMQRADREEKEHAARAREHKSRRRQQKKAQGKRRNSGHSQQIQAEVHVISEINGRPIPPLPPTTPLMPSAPYDDDDDDQRRMPPTAFLHVENEELSATWPRQKGRSVSRERSLSGGQAMGVGGASSAGNTPLARHASDPSGSRVPAAAARSENQILEKVMGRQQEGSDPLMALINNANVPKHRLIMESRQRIVGRARDHWSTHNTPPPLQNRPQTPPTPLPHITVSEHAPGAEEAGNVFAEQQRSPPKSPSVAPSSPHPLRQQQPTGPPSPEKPAAHPASSTHPSTRPGRPGARPGPNSGPPAARPAPNTSPSKEPAPRPGLNNGQASRPGPNNGPASRPGPNNGPAAPRPAPNSGSKPALNRPQGGPTKPTGPPGPAVKPAAPPAGPNARGAAQTGPNANPAAGPTPRPAVPAGAGGKQPARPAANGGPAGKAATNGGPVKPGVRRAAP</sequence>
<feature type="region of interest" description="Disordered" evidence="4">
    <location>
        <begin position="361"/>
        <end position="444"/>
    </location>
</feature>
<evidence type="ECO:0000313" key="6">
    <source>
        <dbReference type="Proteomes" id="UP001374579"/>
    </source>
</evidence>
<evidence type="ECO:0000256" key="2">
    <source>
        <dbReference type="ARBA" id="ARBA00023043"/>
    </source>
</evidence>
<reference evidence="5 6" key="1">
    <citation type="submission" date="2024-02" db="EMBL/GenBank/DDBJ databases">
        <title>Chromosome-scale genome assembly of the rough periwinkle Littorina saxatilis.</title>
        <authorList>
            <person name="De Jode A."/>
            <person name="Faria R."/>
            <person name="Formenti G."/>
            <person name="Sims Y."/>
            <person name="Smith T.P."/>
            <person name="Tracey A."/>
            <person name="Wood J.M.D."/>
            <person name="Zagrodzka Z.B."/>
            <person name="Johannesson K."/>
            <person name="Butlin R.K."/>
            <person name="Leder E.H."/>
        </authorList>
    </citation>
    <scope>NUCLEOTIDE SEQUENCE [LARGE SCALE GENOMIC DNA]</scope>
    <source>
        <strain evidence="5">Snail1</strain>
        <tissue evidence="5">Muscle</tissue>
    </source>
</reference>
<feature type="compositionally biased region" description="Low complexity" evidence="4">
    <location>
        <begin position="783"/>
        <end position="802"/>
    </location>
</feature>
<dbReference type="SMART" id="SM00248">
    <property type="entry name" value="ANK"/>
    <property type="match status" value="5"/>
</dbReference>
<feature type="region of interest" description="Disordered" evidence="4">
    <location>
        <begin position="256"/>
        <end position="336"/>
    </location>
</feature>
<dbReference type="InterPro" id="IPR002110">
    <property type="entry name" value="Ankyrin_rpt"/>
</dbReference>
<feature type="compositionally biased region" description="Low complexity" evidence="4">
    <location>
        <begin position="260"/>
        <end position="270"/>
    </location>
</feature>
<feature type="compositionally biased region" description="Pro residues" evidence="4">
    <location>
        <begin position="567"/>
        <end position="582"/>
    </location>
</feature>
<feature type="compositionally biased region" description="Pro residues" evidence="4">
    <location>
        <begin position="418"/>
        <end position="427"/>
    </location>
</feature>